<feature type="transmembrane region" description="Helical" evidence="4">
    <location>
        <begin position="401"/>
        <end position="425"/>
    </location>
</feature>
<dbReference type="Proteomes" id="UP000184356">
    <property type="component" value="Unassembled WGS sequence"/>
</dbReference>
<dbReference type="Pfam" id="PF07690">
    <property type="entry name" value="MFS_1"/>
    <property type="match status" value="1"/>
</dbReference>
<dbReference type="PANTHER" id="PTHR11360:SF240">
    <property type="entry name" value="MONOCARBOXYLATE TRANSPORTER (EUROFUNG)-RELATED"/>
    <property type="match status" value="1"/>
</dbReference>
<evidence type="ECO:0000259" key="5">
    <source>
        <dbReference type="PROSITE" id="PS50850"/>
    </source>
</evidence>
<dbReference type="InterPro" id="IPR036259">
    <property type="entry name" value="MFS_trans_sf"/>
</dbReference>
<dbReference type="PROSITE" id="PS50850">
    <property type="entry name" value="MFS"/>
    <property type="match status" value="1"/>
</dbReference>
<dbReference type="CDD" id="cd17352">
    <property type="entry name" value="MFS_MCT_SLC16"/>
    <property type="match status" value="1"/>
</dbReference>
<feature type="transmembrane region" description="Helical" evidence="4">
    <location>
        <begin position="330"/>
        <end position="356"/>
    </location>
</feature>
<keyword evidence="4" id="KW-1133">Transmembrane helix</keyword>
<evidence type="ECO:0000313" key="6">
    <source>
        <dbReference type="EMBL" id="OJJ64552.1"/>
    </source>
</evidence>
<keyword evidence="4" id="KW-0812">Transmembrane</keyword>
<evidence type="ECO:0000256" key="4">
    <source>
        <dbReference type="SAM" id="Phobius"/>
    </source>
</evidence>
<comment type="subcellular location">
    <subcellularLocation>
        <location evidence="1">Membrane</location>
        <topology evidence="1">Multi-pass membrane protein</topology>
    </subcellularLocation>
</comment>
<feature type="transmembrane region" description="Helical" evidence="4">
    <location>
        <begin position="132"/>
        <end position="152"/>
    </location>
</feature>
<evidence type="ECO:0000256" key="3">
    <source>
        <dbReference type="SAM" id="MobiDB-lite"/>
    </source>
</evidence>
<proteinExistence type="inferred from homology"/>
<dbReference type="RefSeq" id="XP_040708358.1">
    <property type="nucleotide sequence ID" value="XM_040845867.1"/>
</dbReference>
<dbReference type="AlphaFoldDB" id="A0A1L9TYR9"/>
<keyword evidence="4" id="KW-0472">Membrane</keyword>
<dbReference type="InterPro" id="IPR020846">
    <property type="entry name" value="MFS_dom"/>
</dbReference>
<dbReference type="InterPro" id="IPR011701">
    <property type="entry name" value="MFS"/>
</dbReference>
<dbReference type="EMBL" id="KV878582">
    <property type="protein sequence ID" value="OJJ64552.1"/>
    <property type="molecule type" value="Genomic_DNA"/>
</dbReference>
<feature type="transmembrane region" description="Helical" evidence="4">
    <location>
        <begin position="368"/>
        <end position="389"/>
    </location>
</feature>
<name>A0A1L9TYR9_9EURO</name>
<reference evidence="7" key="1">
    <citation type="journal article" date="2017" name="Genome Biol.">
        <title>Comparative genomics reveals high biological diversity and specific adaptations in the industrially and medically important fungal genus Aspergillus.</title>
        <authorList>
            <person name="de Vries R.P."/>
            <person name="Riley R."/>
            <person name="Wiebenga A."/>
            <person name="Aguilar-Osorio G."/>
            <person name="Amillis S."/>
            <person name="Uchima C.A."/>
            <person name="Anderluh G."/>
            <person name="Asadollahi M."/>
            <person name="Askin M."/>
            <person name="Barry K."/>
            <person name="Battaglia E."/>
            <person name="Bayram O."/>
            <person name="Benocci T."/>
            <person name="Braus-Stromeyer S.A."/>
            <person name="Caldana C."/>
            <person name="Canovas D."/>
            <person name="Cerqueira G.C."/>
            <person name="Chen F."/>
            <person name="Chen W."/>
            <person name="Choi C."/>
            <person name="Clum A."/>
            <person name="Dos Santos R.A."/>
            <person name="Damasio A.R."/>
            <person name="Diallinas G."/>
            <person name="Emri T."/>
            <person name="Fekete E."/>
            <person name="Flipphi M."/>
            <person name="Freyberg S."/>
            <person name="Gallo A."/>
            <person name="Gournas C."/>
            <person name="Habgood R."/>
            <person name="Hainaut M."/>
            <person name="Harispe M.L."/>
            <person name="Henrissat B."/>
            <person name="Hilden K.S."/>
            <person name="Hope R."/>
            <person name="Hossain A."/>
            <person name="Karabika E."/>
            <person name="Karaffa L."/>
            <person name="Karanyi Z."/>
            <person name="Krasevec N."/>
            <person name="Kuo A."/>
            <person name="Kusch H."/>
            <person name="LaButti K."/>
            <person name="Lagendijk E.L."/>
            <person name="Lapidus A."/>
            <person name="Levasseur A."/>
            <person name="Lindquist E."/>
            <person name="Lipzen A."/>
            <person name="Logrieco A.F."/>
            <person name="MacCabe A."/>
            <person name="Maekelae M.R."/>
            <person name="Malavazi I."/>
            <person name="Melin P."/>
            <person name="Meyer V."/>
            <person name="Mielnichuk N."/>
            <person name="Miskei M."/>
            <person name="Molnar A.P."/>
            <person name="Mule G."/>
            <person name="Ngan C.Y."/>
            <person name="Orejas M."/>
            <person name="Orosz E."/>
            <person name="Ouedraogo J.P."/>
            <person name="Overkamp K.M."/>
            <person name="Park H.-S."/>
            <person name="Perrone G."/>
            <person name="Piumi F."/>
            <person name="Punt P.J."/>
            <person name="Ram A.F."/>
            <person name="Ramon A."/>
            <person name="Rauscher S."/>
            <person name="Record E."/>
            <person name="Riano-Pachon D.M."/>
            <person name="Robert V."/>
            <person name="Roehrig J."/>
            <person name="Ruller R."/>
            <person name="Salamov A."/>
            <person name="Salih N.S."/>
            <person name="Samson R.A."/>
            <person name="Sandor E."/>
            <person name="Sanguinetti M."/>
            <person name="Schuetze T."/>
            <person name="Sepcic K."/>
            <person name="Shelest E."/>
            <person name="Sherlock G."/>
            <person name="Sophianopoulou V."/>
            <person name="Squina F.M."/>
            <person name="Sun H."/>
            <person name="Susca A."/>
            <person name="Todd R.B."/>
            <person name="Tsang A."/>
            <person name="Unkles S.E."/>
            <person name="van de Wiele N."/>
            <person name="van Rossen-Uffink D."/>
            <person name="Oliveira J.V."/>
            <person name="Vesth T.C."/>
            <person name="Visser J."/>
            <person name="Yu J.-H."/>
            <person name="Zhou M."/>
            <person name="Andersen M.R."/>
            <person name="Archer D.B."/>
            <person name="Baker S.E."/>
            <person name="Benoit I."/>
            <person name="Brakhage A.A."/>
            <person name="Braus G.H."/>
            <person name="Fischer R."/>
            <person name="Frisvad J.C."/>
            <person name="Goldman G.H."/>
            <person name="Houbraken J."/>
            <person name="Oakley B."/>
            <person name="Pocsi I."/>
            <person name="Scazzocchio C."/>
            <person name="Seiboth B."/>
            <person name="vanKuyk P.A."/>
            <person name="Wortman J."/>
            <person name="Dyer P.S."/>
            <person name="Grigoriev I.V."/>
        </authorList>
    </citation>
    <scope>NUCLEOTIDE SEQUENCE [LARGE SCALE GENOMIC DNA]</scope>
    <source>
        <strain evidence="7">CBS 593.65</strain>
    </source>
</reference>
<dbReference type="GeneID" id="63761940"/>
<sequence length="434" mass="46821">MNTTAEVEGEYKGDLPNRDTTTVDDAPEEFPDGGLQAWSVVFGSWCGFLPCFGLMNTTGVFTDWLATHQLSNYSRSDVSWIFSIYMFFLWFGGVQIGPIFDRYGPRHLMAAGTIGLTGAVMAFSVSTEYYQFILSFGILGGISASLLSNPSISIINHWFYKKRGIATGMAVTSGGIGGIIFPQIFSALTVKIGFGWAVRTIGFIALFFCSLGSILQRSRLSRVKTKTNRKTINLRDCAEPSFSLTAAAIIFADIGATIPLIYLTSYARAKGMGVDMSYTLMSILNATSIVGRLIPGYAADRVGRFNTMIVTAAVSAILTLALWLKSGSNHGAIIAFAALFGFSSGSAISLSPVCVAQISKTEDFGKRYGTIYTFVAIGVLVAIPIAGQILERQSNGDQQVYWGLVVFCGVVYIASAVFFAIATGVRTGWKAKRF</sequence>
<feature type="transmembrane region" description="Helical" evidence="4">
    <location>
        <begin position="196"/>
        <end position="216"/>
    </location>
</feature>
<feature type="transmembrane region" description="Helical" evidence="4">
    <location>
        <begin position="164"/>
        <end position="184"/>
    </location>
</feature>
<dbReference type="STRING" id="1036612.A0A1L9TYR9"/>
<comment type="similarity">
    <text evidence="2">Belongs to the major facilitator superfamily. Monocarboxylate porter (TC 2.A.1.13) family.</text>
</comment>
<dbReference type="GO" id="GO:0022857">
    <property type="term" value="F:transmembrane transporter activity"/>
    <property type="evidence" value="ECO:0007669"/>
    <property type="project" value="InterPro"/>
</dbReference>
<evidence type="ECO:0000256" key="2">
    <source>
        <dbReference type="ARBA" id="ARBA00006727"/>
    </source>
</evidence>
<organism evidence="6 7">
    <name type="scientific">Aspergillus sydowii CBS 593.65</name>
    <dbReference type="NCBI Taxonomy" id="1036612"/>
    <lineage>
        <taxon>Eukaryota</taxon>
        <taxon>Fungi</taxon>
        <taxon>Dikarya</taxon>
        <taxon>Ascomycota</taxon>
        <taxon>Pezizomycotina</taxon>
        <taxon>Eurotiomycetes</taxon>
        <taxon>Eurotiomycetidae</taxon>
        <taxon>Eurotiales</taxon>
        <taxon>Aspergillaceae</taxon>
        <taxon>Aspergillus</taxon>
        <taxon>Aspergillus subgen. Nidulantes</taxon>
    </lineage>
</organism>
<feature type="transmembrane region" description="Helical" evidence="4">
    <location>
        <begin position="306"/>
        <end position="324"/>
    </location>
</feature>
<protein>
    <recommendedName>
        <fullName evidence="5">Major facilitator superfamily (MFS) profile domain-containing protein</fullName>
    </recommendedName>
</protein>
<keyword evidence="7" id="KW-1185">Reference proteome</keyword>
<gene>
    <name evidence="6" type="ORF">ASPSYDRAFT_39284</name>
</gene>
<dbReference type="SUPFAM" id="SSF103473">
    <property type="entry name" value="MFS general substrate transporter"/>
    <property type="match status" value="1"/>
</dbReference>
<dbReference type="GO" id="GO:0016020">
    <property type="term" value="C:membrane"/>
    <property type="evidence" value="ECO:0007669"/>
    <property type="project" value="UniProtKB-SubCell"/>
</dbReference>
<dbReference type="VEuPathDB" id="FungiDB:ASPSYDRAFT_39284"/>
<feature type="region of interest" description="Disordered" evidence="3">
    <location>
        <begin position="1"/>
        <end position="26"/>
    </location>
</feature>
<evidence type="ECO:0000313" key="7">
    <source>
        <dbReference type="Proteomes" id="UP000184356"/>
    </source>
</evidence>
<accession>A0A1L9TYR9</accession>
<feature type="transmembrane region" description="Helical" evidence="4">
    <location>
        <begin position="237"/>
        <end position="264"/>
    </location>
</feature>
<feature type="domain" description="Major facilitator superfamily (MFS) profile" evidence="5">
    <location>
        <begin position="39"/>
        <end position="426"/>
    </location>
</feature>
<dbReference type="InterPro" id="IPR050327">
    <property type="entry name" value="Proton-linked_MCT"/>
</dbReference>
<feature type="transmembrane region" description="Helical" evidence="4">
    <location>
        <begin position="276"/>
        <end position="294"/>
    </location>
</feature>
<dbReference type="Gene3D" id="1.20.1250.20">
    <property type="entry name" value="MFS general substrate transporter like domains"/>
    <property type="match status" value="2"/>
</dbReference>
<feature type="transmembrane region" description="Helical" evidence="4">
    <location>
        <begin position="80"/>
        <end position="100"/>
    </location>
</feature>
<dbReference type="OrthoDB" id="410267at2759"/>
<dbReference type="PANTHER" id="PTHR11360">
    <property type="entry name" value="MONOCARBOXYLATE TRANSPORTER"/>
    <property type="match status" value="1"/>
</dbReference>
<evidence type="ECO:0000256" key="1">
    <source>
        <dbReference type="ARBA" id="ARBA00004141"/>
    </source>
</evidence>